<dbReference type="VEuPathDB" id="AmoebaDB:NAEGRDRAFT_52040"/>
<dbReference type="OMA" id="ICKQCIL"/>
<dbReference type="KEGG" id="ngr:NAEGRDRAFT_52040"/>
<dbReference type="OrthoDB" id="10258767at2759"/>
<dbReference type="Proteomes" id="UP000006671">
    <property type="component" value="Unassembled WGS sequence"/>
</dbReference>
<protein>
    <submittedName>
        <fullName evidence="1">Predicted protein</fullName>
    </submittedName>
</protein>
<proteinExistence type="predicted"/>
<dbReference type="GeneID" id="8854239"/>
<dbReference type="RefSeq" id="XP_002672827.1">
    <property type="nucleotide sequence ID" value="XM_002672781.1"/>
</dbReference>
<evidence type="ECO:0000313" key="1">
    <source>
        <dbReference type="EMBL" id="EFC40083.1"/>
    </source>
</evidence>
<dbReference type="AlphaFoldDB" id="D2VT45"/>
<accession>D2VT45</accession>
<gene>
    <name evidence="1" type="ORF">NAEGRDRAFT_52040</name>
</gene>
<dbReference type="EMBL" id="GG738895">
    <property type="protein sequence ID" value="EFC40083.1"/>
    <property type="molecule type" value="Genomic_DNA"/>
</dbReference>
<sequence length="618" mass="72747">MMENQLNDIGPVVEDSLTTNDWTLEELRKLPWVVHGSTDSIDRDVIYWIPITTTNKTTPAYKRKLPSQKVCFDFCVENKLEENRNLIVIDSEKGIVIDCFKGTADAINNQIKLTYGYHEQKYECPVKDFVQRNIVLKMVRGVRQILSMVGRVMRIHKAKIRQRAVLIEFLGVEDHELVSELLDNFGIVHGCMDEDLTDLYHDDMKSNLKSLDFRKRVESVKLIDYSKICKQCILWEREFREKKLLEKDFNEELFRKWFEVKNLKWDNLMQNYKMLRKKQRNVDLPQLIQNMFESHFKAGSTNKKSSNSEQDFKTAGEEGDFLHIVKSIAFQMVQTDAQLENIELYSKRMVVDRDNRTQPLMYREMENMLSNLETCFKVLNEYRDMISNKLLTNLNVEIIENTYNIFKTIDISKEMSSFHQQCNSMLIDMKRERVACCPPIFLKTHLDSSLSLESLQHSTIEKLEFSSEEHRKLFFDYSKDLIGSSYWNSSDIGVLKMNEQDSTSSQHLYLKIQNFMHQTLNDGQLVHEYLNVKDYTYSFKILNDDLILISCCDLIAFKFRTPNQIQTLFTPILPQLCSKILLPSDFIQTQQVSFQEMKNHSNFIYHANGHFIFTSSMH</sequence>
<dbReference type="InParanoid" id="D2VT45"/>
<organism evidence="2">
    <name type="scientific">Naegleria gruberi</name>
    <name type="common">Amoeba</name>
    <dbReference type="NCBI Taxonomy" id="5762"/>
    <lineage>
        <taxon>Eukaryota</taxon>
        <taxon>Discoba</taxon>
        <taxon>Heterolobosea</taxon>
        <taxon>Tetramitia</taxon>
        <taxon>Eutetramitia</taxon>
        <taxon>Vahlkampfiidae</taxon>
        <taxon>Naegleria</taxon>
    </lineage>
</organism>
<evidence type="ECO:0000313" key="2">
    <source>
        <dbReference type="Proteomes" id="UP000006671"/>
    </source>
</evidence>
<name>D2VT45_NAEGR</name>
<reference evidence="1 2" key="1">
    <citation type="journal article" date="2010" name="Cell">
        <title>The genome of Naegleria gruberi illuminates early eukaryotic versatility.</title>
        <authorList>
            <person name="Fritz-Laylin L.K."/>
            <person name="Prochnik S.E."/>
            <person name="Ginger M.L."/>
            <person name="Dacks J.B."/>
            <person name="Carpenter M.L."/>
            <person name="Field M.C."/>
            <person name="Kuo A."/>
            <person name="Paredez A."/>
            <person name="Chapman J."/>
            <person name="Pham J."/>
            <person name="Shu S."/>
            <person name="Neupane R."/>
            <person name="Cipriano M."/>
            <person name="Mancuso J."/>
            <person name="Tu H."/>
            <person name="Salamov A."/>
            <person name="Lindquist E."/>
            <person name="Shapiro H."/>
            <person name="Lucas S."/>
            <person name="Grigoriev I.V."/>
            <person name="Cande W.Z."/>
            <person name="Fulton C."/>
            <person name="Rokhsar D.S."/>
            <person name="Dawson S.C."/>
        </authorList>
    </citation>
    <scope>NUCLEOTIDE SEQUENCE [LARGE SCALE GENOMIC DNA]</scope>
    <source>
        <strain evidence="1 2">NEG-M</strain>
    </source>
</reference>
<keyword evidence="2" id="KW-1185">Reference proteome</keyword>